<dbReference type="PANTHER" id="PTHR33119:SF1">
    <property type="entry name" value="FE2OG DIOXYGENASE DOMAIN-CONTAINING PROTEIN"/>
    <property type="match status" value="1"/>
</dbReference>
<dbReference type="InterPro" id="IPR049207">
    <property type="entry name" value="DUF4246_N"/>
</dbReference>
<dbReference type="PANTHER" id="PTHR33119">
    <property type="entry name" value="IFI3P"/>
    <property type="match status" value="1"/>
</dbReference>
<reference evidence="4 5" key="1">
    <citation type="submission" date="2016-03" db="EMBL/GenBank/DDBJ databases">
        <authorList>
            <person name="Ploux O."/>
        </authorList>
    </citation>
    <scope>NUCLEOTIDE SEQUENCE [LARGE SCALE GENOMIC DNA]</scope>
    <source>
        <strain evidence="4 5">UAMH 11012</strain>
    </source>
</reference>
<evidence type="ECO:0000313" key="5">
    <source>
        <dbReference type="Proteomes" id="UP000184330"/>
    </source>
</evidence>
<keyword evidence="5" id="KW-1185">Reference proteome</keyword>
<feature type="domain" description="DUF4246" evidence="2">
    <location>
        <begin position="111"/>
        <end position="568"/>
    </location>
</feature>
<feature type="domain" description="DUF4246" evidence="3">
    <location>
        <begin position="20"/>
        <end position="100"/>
    </location>
</feature>
<dbReference type="STRING" id="576137.A0A1L7WGD2"/>
<feature type="compositionally biased region" description="Acidic residues" evidence="1">
    <location>
        <begin position="325"/>
        <end position="334"/>
    </location>
</feature>
<dbReference type="Proteomes" id="UP000184330">
    <property type="component" value="Unassembled WGS sequence"/>
</dbReference>
<protein>
    <submittedName>
        <fullName evidence="4">Uncharacterized protein</fullName>
    </submittedName>
</protein>
<dbReference type="OrthoDB" id="415532at2759"/>
<evidence type="ECO:0000256" key="1">
    <source>
        <dbReference type="SAM" id="MobiDB-lite"/>
    </source>
</evidence>
<accession>A0A1L7WGD2</accession>
<dbReference type="EMBL" id="FJOG01000002">
    <property type="protein sequence ID" value="CZR51823.1"/>
    <property type="molecule type" value="Genomic_DNA"/>
</dbReference>
<name>A0A1L7WGD2_9HELO</name>
<dbReference type="AlphaFoldDB" id="A0A1L7WGD2"/>
<gene>
    <name evidence="4" type="ORF">PAC_01700</name>
</gene>
<organism evidence="4 5">
    <name type="scientific">Phialocephala subalpina</name>
    <dbReference type="NCBI Taxonomy" id="576137"/>
    <lineage>
        <taxon>Eukaryota</taxon>
        <taxon>Fungi</taxon>
        <taxon>Dikarya</taxon>
        <taxon>Ascomycota</taxon>
        <taxon>Pezizomycotina</taxon>
        <taxon>Leotiomycetes</taxon>
        <taxon>Helotiales</taxon>
        <taxon>Mollisiaceae</taxon>
        <taxon>Phialocephala</taxon>
        <taxon>Phialocephala fortinii species complex</taxon>
    </lineage>
</organism>
<evidence type="ECO:0000259" key="3">
    <source>
        <dbReference type="Pfam" id="PF21666"/>
    </source>
</evidence>
<evidence type="ECO:0000259" key="2">
    <source>
        <dbReference type="Pfam" id="PF14033"/>
    </source>
</evidence>
<dbReference type="InterPro" id="IPR025340">
    <property type="entry name" value="DUF4246"/>
</dbReference>
<dbReference type="Pfam" id="PF21666">
    <property type="entry name" value="DUF4246_N"/>
    <property type="match status" value="1"/>
</dbReference>
<feature type="region of interest" description="Disordered" evidence="1">
    <location>
        <begin position="322"/>
        <end position="357"/>
    </location>
</feature>
<evidence type="ECO:0000313" key="4">
    <source>
        <dbReference type="EMBL" id="CZR51823.1"/>
    </source>
</evidence>
<dbReference type="Pfam" id="PF14033">
    <property type="entry name" value="DUF4246"/>
    <property type="match status" value="1"/>
</dbReference>
<sequence>MSYNAQGVWVQPKPWSRFNLPGLNLPLNWSPGKVEGVDGEGRPLFKTALNDADLSDGYVSLPLTTLREFAMLEIMDWLTDKPNWFEKVFNDEIAQKWKVEAMATEGRDVSQKMVDWIIEELRYKAGIFKETGTISVYNGDVVKSDVAVPESLKLQLREQVLKLENIPEKYKDWHPGSNGQVLDIVHPSLFPLVYGQSRVVEDELIELKDCIESSGKGKVVPSPKDEELSGPQVRQYIFRNFRPGESPNPYSRNFQWLPCEVDISNEDGSAKITSYINNLHPHRYRELYEIIESIIAKAIPLWDKTLTPLREHDTFQRISYTETVFDPDPDDMPEDEKPQQEDGETEDQFWDRRNDWEEDTRKVVQPEPGAFRAPEDVQAERKRPGKYYDLDLSKYMPKPSVDIRRDYSKRGLQVIVKLANIQLTPENPQYGGGSWHVEGQLNEHICATALYYYDTENITDSHLAFRQQSSWDDASEISYPQSVHGWLTEVFGCEQDGPAMQDVGAILCREGRLITFPNILQHQVQPFKLLDPTKPGHRKILALFLVDPGIRIISTANVPPQQKDWWSERINNQMARSGKALGKLSNELKDKIVDDVDDFPISMEKAKELRLELMAERSVFVSAHEGVFQEQTFNLCEH</sequence>
<proteinExistence type="predicted"/>
<dbReference type="InterPro" id="IPR049192">
    <property type="entry name" value="DUF4246_C"/>
</dbReference>